<accession>A0A7J0H1U2</accession>
<dbReference type="Proteomes" id="UP000585474">
    <property type="component" value="Unassembled WGS sequence"/>
</dbReference>
<dbReference type="OrthoDB" id="21470at2759"/>
<organism evidence="2 3">
    <name type="scientific">Actinidia rufa</name>
    <dbReference type="NCBI Taxonomy" id="165716"/>
    <lineage>
        <taxon>Eukaryota</taxon>
        <taxon>Viridiplantae</taxon>
        <taxon>Streptophyta</taxon>
        <taxon>Embryophyta</taxon>
        <taxon>Tracheophyta</taxon>
        <taxon>Spermatophyta</taxon>
        <taxon>Magnoliopsida</taxon>
        <taxon>eudicotyledons</taxon>
        <taxon>Gunneridae</taxon>
        <taxon>Pentapetalae</taxon>
        <taxon>asterids</taxon>
        <taxon>Ericales</taxon>
        <taxon>Actinidiaceae</taxon>
        <taxon>Actinidia</taxon>
    </lineage>
</organism>
<gene>
    <name evidence="2" type="ORF">Acr_26g0002650</name>
</gene>
<dbReference type="AlphaFoldDB" id="A0A7J0H1U2"/>
<dbReference type="EMBL" id="BJWL01000026">
    <property type="protein sequence ID" value="GFZ16995.1"/>
    <property type="molecule type" value="Genomic_DNA"/>
</dbReference>
<feature type="region of interest" description="Disordered" evidence="1">
    <location>
        <begin position="166"/>
        <end position="186"/>
    </location>
</feature>
<keyword evidence="3" id="KW-1185">Reference proteome</keyword>
<comment type="caution">
    <text evidence="2">The sequence shown here is derived from an EMBL/GenBank/DDBJ whole genome shotgun (WGS) entry which is preliminary data.</text>
</comment>
<evidence type="ECO:0000313" key="3">
    <source>
        <dbReference type="Proteomes" id="UP000585474"/>
    </source>
</evidence>
<evidence type="ECO:0000313" key="2">
    <source>
        <dbReference type="EMBL" id="GFZ16995.1"/>
    </source>
</evidence>
<sequence length="572" mass="62418">MRGQYPKLTAQFLIQLELMSAPQIATPFRLLQDYASDDSLEDDDKPCLEDASPLKSPSSNAADAIGLHGDIGSDSQTDTVSRSLASSEMGMGMFSESIVACSESMPLNAVKFLLKSQKIARETTITSIATVTTVETCENKYENQEFIDNAASLEALQQNDILDDVHDSASESGKSQSQKKDKDILDDVHDSASESGVIRGRVVGAEADRLVIGGGVPEEEKRSKAGLAHSLPRKEAEADLLLIGVAVKLAVTKLDGTKVSFHSALTFFEEGATVENLVGICTMTLIRMKIAKTKRSDHEQDMPGTSFGALKDGKGENVSVSLEYAMQSVERSGELITRVRETPHASTLPSNENCQKQVETVQPVVGFPSCPLTDVGDPTSGVQSYPGTSAIIPSFSSQPLPPMEFTPPTIPAVYIPNHCLQLPLPFPHFHKAQVGEFQHRSYHIMHEQDPRRHSPYMEDFRPKTLPMTNPMSHSFGGTTLVGEDHFSQFPSFPDDNLPSGGIFTSSSQDYPYSQQQRPMYGLQRPTTDGFSVNVGDYGNTNSNISSYLIRLTLDGQEFQTTAILMLPLLTHH</sequence>
<reference evidence="2 3" key="1">
    <citation type="submission" date="2019-07" db="EMBL/GenBank/DDBJ databases">
        <title>De Novo Assembly of kiwifruit Actinidia rufa.</title>
        <authorList>
            <person name="Sugita-Konishi S."/>
            <person name="Sato K."/>
            <person name="Mori E."/>
            <person name="Abe Y."/>
            <person name="Kisaki G."/>
            <person name="Hamano K."/>
            <person name="Suezawa K."/>
            <person name="Otani M."/>
            <person name="Fukuda T."/>
            <person name="Manabe T."/>
            <person name="Gomi K."/>
            <person name="Tabuchi M."/>
            <person name="Akimitsu K."/>
            <person name="Kataoka I."/>
        </authorList>
    </citation>
    <scope>NUCLEOTIDE SEQUENCE [LARGE SCALE GENOMIC DNA]</scope>
    <source>
        <strain evidence="3">cv. Fuchu</strain>
    </source>
</reference>
<name>A0A7J0H1U2_9ERIC</name>
<feature type="compositionally biased region" description="Polar residues" evidence="1">
    <location>
        <begin position="73"/>
        <end position="82"/>
    </location>
</feature>
<proteinExistence type="predicted"/>
<protein>
    <submittedName>
        <fullName evidence="2">Uncharacterized protein</fullName>
    </submittedName>
</protein>
<evidence type="ECO:0000256" key="1">
    <source>
        <dbReference type="SAM" id="MobiDB-lite"/>
    </source>
</evidence>
<feature type="region of interest" description="Disordered" evidence="1">
    <location>
        <begin position="41"/>
        <end position="82"/>
    </location>
</feature>